<evidence type="ECO:0000256" key="1">
    <source>
        <dbReference type="ARBA" id="ARBA00004141"/>
    </source>
</evidence>
<dbReference type="EMBL" id="CAJPVI010000040">
    <property type="protein sequence ID" value="CAG2157316.1"/>
    <property type="molecule type" value="Genomic_DNA"/>
</dbReference>
<feature type="transmembrane region" description="Helical" evidence="5">
    <location>
        <begin position="406"/>
        <end position="426"/>
    </location>
</feature>
<feature type="transmembrane region" description="Helical" evidence="5">
    <location>
        <begin position="315"/>
        <end position="335"/>
    </location>
</feature>
<dbReference type="Pfam" id="PF07690">
    <property type="entry name" value="MFS_1"/>
    <property type="match status" value="1"/>
</dbReference>
<gene>
    <name evidence="7" type="primary">pcaK_10</name>
    <name evidence="7" type="ORF">LMG26411_05534</name>
</gene>
<dbReference type="RefSeq" id="WP_211956405.1">
    <property type="nucleotide sequence ID" value="NZ_CAJPVI010000040.1"/>
</dbReference>
<keyword evidence="2 5" id="KW-0812">Transmembrane</keyword>
<keyword evidence="8" id="KW-1185">Reference proteome</keyword>
<protein>
    <submittedName>
        <fullName evidence="7">4-hydroxybenzoate transporter PcaK</fullName>
    </submittedName>
</protein>
<feature type="transmembrane region" description="Helical" evidence="5">
    <location>
        <begin position="253"/>
        <end position="270"/>
    </location>
</feature>
<feature type="transmembrane region" description="Helical" evidence="5">
    <location>
        <begin position="173"/>
        <end position="193"/>
    </location>
</feature>
<dbReference type="InterPro" id="IPR020846">
    <property type="entry name" value="MFS_dom"/>
</dbReference>
<evidence type="ECO:0000256" key="2">
    <source>
        <dbReference type="ARBA" id="ARBA00022692"/>
    </source>
</evidence>
<name>A0ABN7Q4U4_9BURK</name>
<dbReference type="PROSITE" id="PS00217">
    <property type="entry name" value="SUGAR_TRANSPORT_2"/>
    <property type="match status" value="1"/>
</dbReference>
<dbReference type="InterPro" id="IPR011701">
    <property type="entry name" value="MFS"/>
</dbReference>
<feature type="transmembrane region" description="Helical" evidence="5">
    <location>
        <begin position="86"/>
        <end position="104"/>
    </location>
</feature>
<keyword evidence="3 5" id="KW-1133">Transmembrane helix</keyword>
<dbReference type="PANTHER" id="PTHR23508:SF10">
    <property type="entry name" value="CARBOXYLIC ACID TRANSPORTER PROTEIN HOMOLOG"/>
    <property type="match status" value="1"/>
</dbReference>
<accession>A0ABN7Q4U4</accession>
<evidence type="ECO:0000259" key="6">
    <source>
        <dbReference type="PROSITE" id="PS50850"/>
    </source>
</evidence>
<sequence>MDIREAVRTQPMRASQILIVAICILITMIDGYEIIVMPFVIPTLAKAWSLSPVEVGYLLSASVLGMALGAILVSPLADRIGRRTQILVCLGFITTGMLLSATSGTLVELIAYRTFAGLFIGGVIASINVLVSEFSSDKRRGVVMGLYGIGLPLGSALAGLIVTPLLASYGWRAPFIFGGVLTLLMLVLVFFTLPESVEYLIDKRPRRALEKYNAIAARLGFAPSRELPAASMQTVRNVALRSIFGGGMLKRTLCLWIGYAGLTAAFYFANTWTTKIIADTSGNPALGVRAGTLIMVGGVAAALVFAALSLRIRPVLVTAGVLLGGAVAFALYATQIHNLSMALPLAVLVGLFVNGGIVAFYAISPAVYPAVARGTGVGLMIGFGRSIAVIVPIWTGYMLAHGWTPLHLYQFFGGVLAVGGVAIVVLDRSYAVDRAGDTGRGRVVVLD</sequence>
<feature type="transmembrane region" description="Helical" evidence="5">
    <location>
        <begin position="341"/>
        <end position="363"/>
    </location>
</feature>
<feature type="transmembrane region" description="Helical" evidence="5">
    <location>
        <begin position="12"/>
        <end position="35"/>
    </location>
</feature>
<dbReference type="Proteomes" id="UP000672657">
    <property type="component" value="Unassembled WGS sequence"/>
</dbReference>
<feature type="transmembrane region" description="Helical" evidence="5">
    <location>
        <begin position="290"/>
        <end position="308"/>
    </location>
</feature>
<proteinExistence type="predicted"/>
<comment type="caution">
    <text evidence="7">The sequence shown here is derived from an EMBL/GenBank/DDBJ whole genome shotgun (WGS) entry which is preliminary data.</text>
</comment>
<evidence type="ECO:0000256" key="3">
    <source>
        <dbReference type="ARBA" id="ARBA00022989"/>
    </source>
</evidence>
<dbReference type="InterPro" id="IPR005829">
    <property type="entry name" value="Sugar_transporter_CS"/>
</dbReference>
<evidence type="ECO:0000256" key="4">
    <source>
        <dbReference type="ARBA" id="ARBA00023136"/>
    </source>
</evidence>
<dbReference type="PROSITE" id="PS50850">
    <property type="entry name" value="MFS"/>
    <property type="match status" value="1"/>
</dbReference>
<dbReference type="InterPro" id="IPR036259">
    <property type="entry name" value="MFS_trans_sf"/>
</dbReference>
<feature type="transmembrane region" description="Helical" evidence="5">
    <location>
        <begin position="375"/>
        <end position="394"/>
    </location>
</feature>
<comment type="subcellular location">
    <subcellularLocation>
        <location evidence="1">Membrane</location>
        <topology evidence="1">Multi-pass membrane protein</topology>
    </subcellularLocation>
</comment>
<dbReference type="Gene3D" id="1.20.1250.20">
    <property type="entry name" value="MFS general substrate transporter like domains"/>
    <property type="match status" value="1"/>
</dbReference>
<feature type="transmembrane region" description="Helical" evidence="5">
    <location>
        <begin position="55"/>
        <end position="74"/>
    </location>
</feature>
<keyword evidence="4 5" id="KW-0472">Membrane</keyword>
<dbReference type="SUPFAM" id="SSF103473">
    <property type="entry name" value="MFS general substrate transporter"/>
    <property type="match status" value="1"/>
</dbReference>
<dbReference type="PANTHER" id="PTHR23508">
    <property type="entry name" value="CARBOXYLIC ACID TRANSPORTER PROTEIN HOMOLOG"/>
    <property type="match status" value="1"/>
</dbReference>
<feature type="transmembrane region" description="Helical" evidence="5">
    <location>
        <begin position="143"/>
        <end position="167"/>
    </location>
</feature>
<feature type="domain" description="Major facilitator superfamily (MFS) profile" evidence="6">
    <location>
        <begin position="19"/>
        <end position="431"/>
    </location>
</feature>
<evidence type="ECO:0000313" key="7">
    <source>
        <dbReference type="EMBL" id="CAG2157316.1"/>
    </source>
</evidence>
<organism evidence="7 8">
    <name type="scientific">Cupriavidus numazuensis</name>
    <dbReference type="NCBI Taxonomy" id="221992"/>
    <lineage>
        <taxon>Bacteria</taxon>
        <taxon>Pseudomonadati</taxon>
        <taxon>Pseudomonadota</taxon>
        <taxon>Betaproteobacteria</taxon>
        <taxon>Burkholderiales</taxon>
        <taxon>Burkholderiaceae</taxon>
        <taxon>Cupriavidus</taxon>
    </lineage>
</organism>
<evidence type="ECO:0000313" key="8">
    <source>
        <dbReference type="Proteomes" id="UP000672657"/>
    </source>
</evidence>
<reference evidence="7 8" key="1">
    <citation type="submission" date="2021-03" db="EMBL/GenBank/DDBJ databases">
        <authorList>
            <person name="Peeters C."/>
        </authorList>
    </citation>
    <scope>NUCLEOTIDE SEQUENCE [LARGE SCALE GENOMIC DNA]</scope>
    <source>
        <strain evidence="7 8">LMG 26411</strain>
    </source>
</reference>
<feature type="transmembrane region" description="Helical" evidence="5">
    <location>
        <begin position="110"/>
        <end position="131"/>
    </location>
</feature>
<evidence type="ECO:0000256" key="5">
    <source>
        <dbReference type="SAM" id="Phobius"/>
    </source>
</evidence>